<dbReference type="Gene3D" id="1.10.10.10">
    <property type="entry name" value="Winged helix-like DNA-binding domain superfamily/Winged helix DNA-binding domain"/>
    <property type="match status" value="1"/>
</dbReference>
<evidence type="ECO:0000313" key="2">
    <source>
        <dbReference type="Proteomes" id="UP000239089"/>
    </source>
</evidence>
<dbReference type="PROSITE" id="PS50931">
    <property type="entry name" value="HTH_LYSR"/>
    <property type="match status" value="1"/>
</dbReference>
<organism evidence="1 2">
    <name type="scientific">Rhodoblastus sphagnicola</name>
    <dbReference type="NCBI Taxonomy" id="333368"/>
    <lineage>
        <taxon>Bacteria</taxon>
        <taxon>Pseudomonadati</taxon>
        <taxon>Pseudomonadota</taxon>
        <taxon>Alphaproteobacteria</taxon>
        <taxon>Hyphomicrobiales</taxon>
        <taxon>Rhodoblastaceae</taxon>
        <taxon>Rhodoblastus</taxon>
    </lineage>
</organism>
<name>A0A2S6NEA7_9HYPH</name>
<reference evidence="1 2" key="1">
    <citation type="journal article" date="2018" name="Arch. Microbiol.">
        <title>New insights into the metabolic potential of the phototrophic purple bacterium Rhodopila globiformis DSM 161(T) from its draft genome sequence and evidence for a vanadium-dependent nitrogenase.</title>
        <authorList>
            <person name="Imhoff J.F."/>
            <person name="Rahn T."/>
            <person name="Kunzel S."/>
            <person name="Neulinger S.C."/>
        </authorList>
    </citation>
    <scope>NUCLEOTIDE SEQUENCE [LARGE SCALE GENOMIC DNA]</scope>
    <source>
        <strain evidence="1 2">DSM 16996</strain>
    </source>
</reference>
<dbReference type="InterPro" id="IPR036390">
    <property type="entry name" value="WH_DNA-bd_sf"/>
</dbReference>
<dbReference type="Proteomes" id="UP000239089">
    <property type="component" value="Unassembled WGS sequence"/>
</dbReference>
<comment type="caution">
    <text evidence="1">The sequence shown here is derived from an EMBL/GenBank/DDBJ whole genome shotgun (WGS) entry which is preliminary data.</text>
</comment>
<accession>A0A2S6NEA7</accession>
<dbReference type="OrthoDB" id="8437302at2"/>
<dbReference type="GO" id="GO:0005829">
    <property type="term" value="C:cytosol"/>
    <property type="evidence" value="ECO:0007669"/>
    <property type="project" value="TreeGrafter"/>
</dbReference>
<dbReference type="RefSeq" id="WP_104506506.1">
    <property type="nucleotide sequence ID" value="NZ_JACIGC010000018.1"/>
</dbReference>
<dbReference type="AlphaFoldDB" id="A0A2S6NEA7"/>
<sequence>MRIDFLGVEAFLSIADRGGFNGAATHLNLSQTPLSHRLCKFEAELGVKLFARTTRKAPLTPARTELLPRARAMLDELGAS</sequence>
<dbReference type="GO" id="GO:0003700">
    <property type="term" value="F:DNA-binding transcription factor activity"/>
    <property type="evidence" value="ECO:0007669"/>
    <property type="project" value="InterPro"/>
</dbReference>
<dbReference type="EMBL" id="NHSJ01000033">
    <property type="protein sequence ID" value="PPQ32958.1"/>
    <property type="molecule type" value="Genomic_DNA"/>
</dbReference>
<dbReference type="InterPro" id="IPR050950">
    <property type="entry name" value="HTH-type_LysR_regulators"/>
</dbReference>
<dbReference type="PRINTS" id="PR00039">
    <property type="entry name" value="HTHLYSR"/>
</dbReference>
<evidence type="ECO:0000313" key="1">
    <source>
        <dbReference type="EMBL" id="PPQ32958.1"/>
    </source>
</evidence>
<proteinExistence type="predicted"/>
<protein>
    <submittedName>
        <fullName evidence="1">Uncharacterized protein</fullName>
    </submittedName>
</protein>
<dbReference type="PANTHER" id="PTHR30419:SF8">
    <property type="entry name" value="NITROGEN ASSIMILATION TRANSCRIPTIONAL ACTIVATOR-RELATED"/>
    <property type="match status" value="1"/>
</dbReference>
<dbReference type="InterPro" id="IPR000847">
    <property type="entry name" value="LysR_HTH_N"/>
</dbReference>
<dbReference type="Pfam" id="PF00126">
    <property type="entry name" value="HTH_1"/>
    <property type="match status" value="1"/>
</dbReference>
<dbReference type="PANTHER" id="PTHR30419">
    <property type="entry name" value="HTH-TYPE TRANSCRIPTIONAL REGULATOR YBHD"/>
    <property type="match status" value="1"/>
</dbReference>
<keyword evidence="2" id="KW-1185">Reference proteome</keyword>
<dbReference type="SUPFAM" id="SSF46785">
    <property type="entry name" value="Winged helix' DNA-binding domain"/>
    <property type="match status" value="1"/>
</dbReference>
<dbReference type="InterPro" id="IPR036388">
    <property type="entry name" value="WH-like_DNA-bd_sf"/>
</dbReference>
<gene>
    <name evidence="1" type="ORF">CCR94_03580</name>
</gene>